<evidence type="ECO:0000256" key="1">
    <source>
        <dbReference type="SAM" id="MobiDB-lite"/>
    </source>
</evidence>
<evidence type="ECO:0000259" key="2">
    <source>
        <dbReference type="Pfam" id="PF24864"/>
    </source>
</evidence>
<keyword evidence="4" id="KW-1185">Reference proteome</keyword>
<dbReference type="EMBL" id="JAUKTV010000027">
    <property type="protein sequence ID" value="KAK0701531.1"/>
    <property type="molecule type" value="Genomic_DNA"/>
</dbReference>
<dbReference type="Pfam" id="PF24864">
    <property type="entry name" value="DUF7730"/>
    <property type="match status" value="1"/>
</dbReference>
<proteinExistence type="predicted"/>
<dbReference type="AlphaFoldDB" id="A0AA39ZQ34"/>
<evidence type="ECO:0000313" key="3">
    <source>
        <dbReference type="EMBL" id="KAK0701531.1"/>
    </source>
</evidence>
<evidence type="ECO:0000313" key="4">
    <source>
        <dbReference type="Proteomes" id="UP001172159"/>
    </source>
</evidence>
<protein>
    <recommendedName>
        <fullName evidence="2">DUF7730 domain-containing protein</fullName>
    </recommendedName>
</protein>
<organism evidence="3 4">
    <name type="scientific">Apiosordaria backusii</name>
    <dbReference type="NCBI Taxonomy" id="314023"/>
    <lineage>
        <taxon>Eukaryota</taxon>
        <taxon>Fungi</taxon>
        <taxon>Dikarya</taxon>
        <taxon>Ascomycota</taxon>
        <taxon>Pezizomycotina</taxon>
        <taxon>Sordariomycetes</taxon>
        <taxon>Sordariomycetidae</taxon>
        <taxon>Sordariales</taxon>
        <taxon>Lasiosphaeriaceae</taxon>
        <taxon>Apiosordaria</taxon>
    </lineage>
</organism>
<dbReference type="Proteomes" id="UP001172159">
    <property type="component" value="Unassembled WGS sequence"/>
</dbReference>
<feature type="compositionally biased region" description="Polar residues" evidence="1">
    <location>
        <begin position="29"/>
        <end position="42"/>
    </location>
</feature>
<accession>A0AA39ZQ34</accession>
<dbReference type="InterPro" id="IPR056632">
    <property type="entry name" value="DUF7730"/>
</dbReference>
<feature type="region of interest" description="Disordered" evidence="1">
    <location>
        <begin position="15"/>
        <end position="42"/>
    </location>
</feature>
<gene>
    <name evidence="3" type="ORF">B0T21DRAFT_455801</name>
</gene>
<feature type="compositionally biased region" description="Basic and acidic residues" evidence="1">
    <location>
        <begin position="15"/>
        <end position="25"/>
    </location>
</feature>
<name>A0AA39ZQ34_9PEZI</name>
<feature type="domain" description="DUF7730" evidence="2">
    <location>
        <begin position="233"/>
        <end position="359"/>
    </location>
</feature>
<sequence>MSGLRINWPFSKKTPEISHLPDHEPQPPYLTSPSRSATANSPFFQQLPPEIRELILIETFAKKAIHLHAELEYAEERFRLPSPPPQRSRSKFNCFRSNSLAEDAVSESKDEAYWKTSIYHQQIQLPINTPPEKFAVDPNFHPYHNIRPKERWRIVPNSENSGMPSAGILMTTQGSNQSRPTRWKFSSSICHRLAQVSHQPQYADQSTFSGRVSPWDDECLFSAFYPACVHAGTNHPRNCCIGIMGFLLSCKQAYLESSHVLYEQNLFHISGDLMFRRLPYILPRQRLESITTVELVWDLYPKDYVYCKSHNRMHRVVTFERKLEGLEVMMGELARRMPGLRNMWLSLQSSIIDTDLRAEKKDRVDAIEKVLTVIDEGTLKMPKLKDVRVALPDSCFGPCGASSGFPEMPERCISHGTRYVGRWWRDLSGRDVEWKEETRTAADNMSWEALGKGYWILGGKCDLPPPMSFNCGN</sequence>
<dbReference type="PANTHER" id="PTHR38790">
    <property type="entry name" value="2EXR DOMAIN-CONTAINING PROTEIN-RELATED"/>
    <property type="match status" value="1"/>
</dbReference>
<reference evidence="3" key="1">
    <citation type="submission" date="2023-06" db="EMBL/GenBank/DDBJ databases">
        <title>Genome-scale phylogeny and comparative genomics of the fungal order Sordariales.</title>
        <authorList>
            <consortium name="Lawrence Berkeley National Laboratory"/>
            <person name="Hensen N."/>
            <person name="Bonometti L."/>
            <person name="Westerberg I."/>
            <person name="Brannstrom I.O."/>
            <person name="Guillou S."/>
            <person name="Cros-Aarteil S."/>
            <person name="Calhoun S."/>
            <person name="Haridas S."/>
            <person name="Kuo A."/>
            <person name="Mondo S."/>
            <person name="Pangilinan J."/>
            <person name="Riley R."/>
            <person name="Labutti K."/>
            <person name="Andreopoulos B."/>
            <person name="Lipzen A."/>
            <person name="Chen C."/>
            <person name="Yanf M."/>
            <person name="Daum C."/>
            <person name="Ng V."/>
            <person name="Clum A."/>
            <person name="Steindorff A."/>
            <person name="Ohm R."/>
            <person name="Martin F."/>
            <person name="Silar P."/>
            <person name="Natvig D."/>
            <person name="Lalanne C."/>
            <person name="Gautier V."/>
            <person name="Ament-Velasquez S.L."/>
            <person name="Kruys A."/>
            <person name="Hutchinson M.I."/>
            <person name="Powell A.J."/>
            <person name="Barry K."/>
            <person name="Miller A.N."/>
            <person name="Grigoriev I.V."/>
            <person name="Debuchy R."/>
            <person name="Gladieux P."/>
            <person name="Thoren M.H."/>
            <person name="Johannesson H."/>
        </authorList>
    </citation>
    <scope>NUCLEOTIDE SEQUENCE</scope>
    <source>
        <strain evidence="3">CBS 540.89</strain>
    </source>
</reference>
<comment type="caution">
    <text evidence="3">The sequence shown here is derived from an EMBL/GenBank/DDBJ whole genome shotgun (WGS) entry which is preliminary data.</text>
</comment>